<organism evidence="2 3">
    <name type="scientific">Dryococelus australis</name>
    <dbReference type="NCBI Taxonomy" id="614101"/>
    <lineage>
        <taxon>Eukaryota</taxon>
        <taxon>Metazoa</taxon>
        <taxon>Ecdysozoa</taxon>
        <taxon>Arthropoda</taxon>
        <taxon>Hexapoda</taxon>
        <taxon>Insecta</taxon>
        <taxon>Pterygota</taxon>
        <taxon>Neoptera</taxon>
        <taxon>Polyneoptera</taxon>
        <taxon>Phasmatodea</taxon>
        <taxon>Verophasmatodea</taxon>
        <taxon>Anareolatae</taxon>
        <taxon>Phasmatidae</taxon>
        <taxon>Eurycanthinae</taxon>
        <taxon>Dryococelus</taxon>
    </lineage>
</organism>
<comment type="caution">
    <text evidence="2">The sequence shown here is derived from an EMBL/GenBank/DDBJ whole genome shotgun (WGS) entry which is preliminary data.</text>
</comment>
<evidence type="ECO:0000313" key="2">
    <source>
        <dbReference type="EMBL" id="KAJ8882783.1"/>
    </source>
</evidence>
<gene>
    <name evidence="2" type="ORF">PR048_014597</name>
</gene>
<sequence>MFYNVAVCSDLEIEEAPVETIPLEATTHSLNSPFGYHIENDVPNNDNNPTENEEIGNEEMYDKVDVANENTIENSEQVVNEDNTEHIVENQKLML</sequence>
<dbReference type="EMBL" id="JARBHB010000005">
    <property type="protein sequence ID" value="KAJ8882783.1"/>
    <property type="molecule type" value="Genomic_DNA"/>
</dbReference>
<dbReference type="Proteomes" id="UP001159363">
    <property type="component" value="Chromosome 4"/>
</dbReference>
<feature type="compositionally biased region" description="Low complexity" evidence="1">
    <location>
        <begin position="41"/>
        <end position="50"/>
    </location>
</feature>
<name>A0ABQ9HEP6_9NEOP</name>
<accession>A0ABQ9HEP6</accession>
<protein>
    <submittedName>
        <fullName evidence="2">Uncharacterized protein</fullName>
    </submittedName>
</protein>
<evidence type="ECO:0000256" key="1">
    <source>
        <dbReference type="SAM" id="MobiDB-lite"/>
    </source>
</evidence>
<reference evidence="2 3" key="1">
    <citation type="submission" date="2023-02" db="EMBL/GenBank/DDBJ databases">
        <title>LHISI_Scaffold_Assembly.</title>
        <authorList>
            <person name="Stuart O.P."/>
            <person name="Cleave R."/>
            <person name="Magrath M.J.L."/>
            <person name="Mikheyev A.S."/>
        </authorList>
    </citation>
    <scope>NUCLEOTIDE SEQUENCE [LARGE SCALE GENOMIC DNA]</scope>
    <source>
        <strain evidence="2">Daus_M_001</strain>
        <tissue evidence="2">Leg muscle</tissue>
    </source>
</reference>
<feature type="region of interest" description="Disordered" evidence="1">
    <location>
        <begin position="39"/>
        <end position="58"/>
    </location>
</feature>
<evidence type="ECO:0000313" key="3">
    <source>
        <dbReference type="Proteomes" id="UP001159363"/>
    </source>
</evidence>
<proteinExistence type="predicted"/>
<keyword evidence="3" id="KW-1185">Reference proteome</keyword>